<accession>A0A2J6SEY3</accession>
<dbReference type="PANTHER" id="PTHR35910:SF6">
    <property type="entry name" value="2EXR DOMAIN-CONTAINING PROTEIN"/>
    <property type="match status" value="1"/>
</dbReference>
<gene>
    <name evidence="3" type="ORF">K444DRAFT_670969</name>
</gene>
<reference evidence="3 4" key="1">
    <citation type="submission" date="2016-04" db="EMBL/GenBank/DDBJ databases">
        <title>A degradative enzymes factory behind the ericoid mycorrhizal symbiosis.</title>
        <authorList>
            <consortium name="DOE Joint Genome Institute"/>
            <person name="Martino E."/>
            <person name="Morin E."/>
            <person name="Grelet G."/>
            <person name="Kuo A."/>
            <person name="Kohler A."/>
            <person name="Daghino S."/>
            <person name="Barry K."/>
            <person name="Choi C."/>
            <person name="Cichocki N."/>
            <person name="Clum A."/>
            <person name="Copeland A."/>
            <person name="Hainaut M."/>
            <person name="Haridas S."/>
            <person name="Labutti K."/>
            <person name="Lindquist E."/>
            <person name="Lipzen A."/>
            <person name="Khouja H.-R."/>
            <person name="Murat C."/>
            <person name="Ohm R."/>
            <person name="Olson A."/>
            <person name="Spatafora J."/>
            <person name="Veneault-Fourrey C."/>
            <person name="Henrissat B."/>
            <person name="Grigoriev I."/>
            <person name="Martin F."/>
            <person name="Perotto S."/>
        </authorList>
    </citation>
    <scope>NUCLEOTIDE SEQUENCE [LARGE SCALE GENOMIC DNA]</scope>
    <source>
        <strain evidence="3 4">E</strain>
    </source>
</reference>
<feature type="domain" description="2EXR" evidence="2">
    <location>
        <begin position="50"/>
        <end position="141"/>
    </location>
</feature>
<dbReference type="Proteomes" id="UP000235371">
    <property type="component" value="Unassembled WGS sequence"/>
</dbReference>
<evidence type="ECO:0000313" key="3">
    <source>
        <dbReference type="EMBL" id="PMD49322.1"/>
    </source>
</evidence>
<evidence type="ECO:0000256" key="1">
    <source>
        <dbReference type="SAM" id="MobiDB-lite"/>
    </source>
</evidence>
<dbReference type="EMBL" id="KZ613921">
    <property type="protein sequence ID" value="PMD49322.1"/>
    <property type="molecule type" value="Genomic_DNA"/>
</dbReference>
<feature type="region of interest" description="Disordered" evidence="1">
    <location>
        <begin position="1"/>
        <end position="41"/>
    </location>
</feature>
<dbReference type="InParanoid" id="A0A2J6SEY3"/>
<dbReference type="OrthoDB" id="3473305at2759"/>
<dbReference type="InterPro" id="IPR045518">
    <property type="entry name" value="2EXR"/>
</dbReference>
<evidence type="ECO:0000313" key="4">
    <source>
        <dbReference type="Proteomes" id="UP000235371"/>
    </source>
</evidence>
<organism evidence="3 4">
    <name type="scientific">Hyaloscypha bicolor E</name>
    <dbReference type="NCBI Taxonomy" id="1095630"/>
    <lineage>
        <taxon>Eukaryota</taxon>
        <taxon>Fungi</taxon>
        <taxon>Dikarya</taxon>
        <taxon>Ascomycota</taxon>
        <taxon>Pezizomycotina</taxon>
        <taxon>Leotiomycetes</taxon>
        <taxon>Helotiales</taxon>
        <taxon>Hyaloscyphaceae</taxon>
        <taxon>Hyaloscypha</taxon>
        <taxon>Hyaloscypha bicolor</taxon>
    </lineage>
</organism>
<dbReference type="PANTHER" id="PTHR35910">
    <property type="entry name" value="2EXR DOMAIN-CONTAINING PROTEIN"/>
    <property type="match status" value="1"/>
</dbReference>
<dbReference type="AlphaFoldDB" id="A0A2J6SEY3"/>
<dbReference type="RefSeq" id="XP_024726226.1">
    <property type="nucleotide sequence ID" value="XM_024887694.1"/>
</dbReference>
<name>A0A2J6SEY3_9HELO</name>
<protein>
    <recommendedName>
        <fullName evidence="2">2EXR domain-containing protein</fullName>
    </recommendedName>
</protein>
<sequence>MSNPISCPSPTMGCLILEPQRQSPPEMGTQANGNGERKGGRVGNRSGRVFTCFPKLPPELRNRIWKEHCGDYEPRIIDLWLKESSTKDNLIYCTHSRAPALLHTSREARSVGLQHYDLFQDDDDEAPAGPRIYVRWDSDIIFPVPFDYEEPHGNNDPDDNMDLEMALMVDLGDCENCQKIKRVAIPESHTNWTVFFSDANNISEILVYVPIDGSTYKRLDRVEESYADGIRFNIELTEFRSQGRMTADNEEQEMIKTLDYAVEDVQKNMELDPDVSWDDHSVQPIIRKMSLKLLELRQ</sequence>
<keyword evidence="4" id="KW-1185">Reference proteome</keyword>
<dbReference type="GeneID" id="36595770"/>
<proteinExistence type="predicted"/>
<dbReference type="Pfam" id="PF20150">
    <property type="entry name" value="2EXR"/>
    <property type="match status" value="1"/>
</dbReference>
<evidence type="ECO:0000259" key="2">
    <source>
        <dbReference type="Pfam" id="PF20150"/>
    </source>
</evidence>